<keyword evidence="2" id="KW-0496">Mitochondrion</keyword>
<dbReference type="EMBL" id="LS992577">
    <property type="protein sequence ID" value="SYZ47131.1"/>
    <property type="molecule type" value="Genomic_DNA"/>
</dbReference>
<keyword evidence="1" id="KW-0472">Membrane</keyword>
<evidence type="ECO:0000256" key="1">
    <source>
        <dbReference type="SAM" id="Phobius"/>
    </source>
</evidence>
<keyword evidence="1" id="KW-1133">Transmembrane helix</keyword>
<reference evidence="2" key="1">
    <citation type="submission" date="2018-05" db="EMBL/GenBank/DDBJ databases">
        <authorList>
            <person name="Fogelqvist J."/>
        </authorList>
    </citation>
    <scope>NUCLEOTIDE SEQUENCE [LARGE SCALE GENOMIC DNA]</scope>
</reference>
<evidence type="ECO:0000313" key="2">
    <source>
        <dbReference type="EMBL" id="SYZ47131.1"/>
    </source>
</evidence>
<accession>A0A3P3YWD5</accession>
<dbReference type="GO" id="GO:0090615">
    <property type="term" value="P:mitochondrial mRNA processing"/>
    <property type="evidence" value="ECO:0007669"/>
    <property type="project" value="TreeGrafter"/>
</dbReference>
<sequence length="688" mass="82924">MLVNYRYFKKWIKIFRNEISLNFLWKFLGFVPLNILKTQIQFTNYISYDSIDAKADLVIALSCLKKINGKFRKLFIRFIIDPELLWLAYINLVIVGVKWIFRKTRKFLLYSLSCKFYYFDNLRFLLRKLNIYNEKLYSDDRLQITLIQESIRLLFTVIIGDYVYYFGGNTLFKVKDVEGIGFVFEYIRRNCGSMRWFIEFVLKKKKITLDILVFLQRLLSLYVDDSQFVGFLFKLLKNNIQTVKLIDSYQVLKIDLLDWLLSKFYFLTLDNFVEKLFVKCTNTNFCILNSAPQYNLIFKFPFLNVKVFPKCSNGCVLSLKYIRYGSNFLIGVSDTSKNIVDWISNIILNYINSFLYLDQILVVKKVIINNSLMIRLFGMRFEKCRYKDFVKKVKMYSLKNKMNLIFSKIHYLRYNLDIGDNKFRCEQHNIFCWEYKQIASYMFPVSIRKKISFFCIYVYLRDKINDFSVIFWNISALNYFVINYVPRKLQIPYRVLLRLIKNITCSRYTGLIINYCVMLSYLLWLQEYSSGVLSRNLMLYYYPNFENQFIVSKKFTVRLLVDTALVSRWLYSVGIINKFGCPLVKRKLILLEDFIIVLYYRKLAFKLIRYYLYANDWVKLYSILFKLKISLMKTLGVKYKLNMNVIKQIYGDSIYCSSLDGKFISYFFKTDLYLYKRKFLINFFRWKQ</sequence>
<dbReference type="GO" id="GO:0005739">
    <property type="term" value="C:mitochondrion"/>
    <property type="evidence" value="ECO:0007669"/>
    <property type="project" value="TreeGrafter"/>
</dbReference>
<geneLocation type="mitochondrion" evidence="2"/>
<proteinExistence type="predicted"/>
<feature type="transmembrane region" description="Helical" evidence="1">
    <location>
        <begin position="74"/>
        <end position="101"/>
    </location>
</feature>
<keyword evidence="1" id="KW-0812">Transmembrane</keyword>
<protein>
    <submittedName>
        <fullName evidence="2">D9adacf3-57cf-445a-b62d-328948ded0a6-CDS</fullName>
    </submittedName>
</protein>
<dbReference type="PANTHER" id="PTHR33642">
    <property type="entry name" value="COX1/OXI3 INTRON 1 PROTEIN-RELATED"/>
    <property type="match status" value="1"/>
</dbReference>
<dbReference type="GO" id="GO:0003964">
    <property type="term" value="F:RNA-directed DNA polymerase activity"/>
    <property type="evidence" value="ECO:0007669"/>
    <property type="project" value="TreeGrafter"/>
</dbReference>
<gene>
    <name evidence="2" type="ORF">PLBR_LOCUS24</name>
</gene>
<dbReference type="PANTHER" id="PTHR33642:SF4">
    <property type="entry name" value="COX1_OXI3 INTRON 1 PROTEIN-RELATED"/>
    <property type="match status" value="1"/>
</dbReference>
<name>A0A3P3YWD5_PLABS</name>
<dbReference type="AlphaFoldDB" id="A0A3P3YWD5"/>
<dbReference type="GO" id="GO:0006315">
    <property type="term" value="P:homing of group II introns"/>
    <property type="evidence" value="ECO:0007669"/>
    <property type="project" value="TreeGrafter"/>
</dbReference>
<organism evidence="2">
    <name type="scientific">Plasmodiophora brassicae</name>
    <name type="common">Clubroot disease agent</name>
    <dbReference type="NCBI Taxonomy" id="37360"/>
    <lineage>
        <taxon>Eukaryota</taxon>
        <taxon>Sar</taxon>
        <taxon>Rhizaria</taxon>
        <taxon>Endomyxa</taxon>
        <taxon>Phytomyxea</taxon>
        <taxon>Plasmodiophorida</taxon>
        <taxon>Plasmodiophoridae</taxon>
        <taxon>Plasmodiophora</taxon>
    </lineage>
</organism>